<dbReference type="Proteomes" id="UP000299102">
    <property type="component" value="Unassembled WGS sequence"/>
</dbReference>
<dbReference type="EMBL" id="BGZK01001713">
    <property type="protein sequence ID" value="GBP85027.1"/>
    <property type="molecule type" value="Genomic_DNA"/>
</dbReference>
<name>A0A4C1ZEJ6_EUMVA</name>
<evidence type="ECO:0000313" key="1">
    <source>
        <dbReference type="EMBL" id="GBP85027.1"/>
    </source>
</evidence>
<organism evidence="1 2">
    <name type="scientific">Eumeta variegata</name>
    <name type="common">Bagworm moth</name>
    <name type="synonym">Eumeta japonica</name>
    <dbReference type="NCBI Taxonomy" id="151549"/>
    <lineage>
        <taxon>Eukaryota</taxon>
        <taxon>Metazoa</taxon>
        <taxon>Ecdysozoa</taxon>
        <taxon>Arthropoda</taxon>
        <taxon>Hexapoda</taxon>
        <taxon>Insecta</taxon>
        <taxon>Pterygota</taxon>
        <taxon>Neoptera</taxon>
        <taxon>Endopterygota</taxon>
        <taxon>Lepidoptera</taxon>
        <taxon>Glossata</taxon>
        <taxon>Ditrysia</taxon>
        <taxon>Tineoidea</taxon>
        <taxon>Psychidae</taxon>
        <taxon>Oiketicinae</taxon>
        <taxon>Eumeta</taxon>
    </lineage>
</organism>
<gene>
    <name evidence="1" type="ORF">EVAR_54180_1</name>
</gene>
<comment type="caution">
    <text evidence="1">The sequence shown here is derived from an EMBL/GenBank/DDBJ whole genome shotgun (WGS) entry which is preliminary data.</text>
</comment>
<sequence>MLFDRSSLSLTLKNYKQRCDRFKLPSLEARRKQYDLLYLHNNNVVNVDTPSSTRPHFSLLTSILCTNFAIKEHSPYAYSVAFTMIWLISTMIYDHHTTIPRSD</sequence>
<protein>
    <submittedName>
        <fullName evidence="1">Uncharacterized protein</fullName>
    </submittedName>
</protein>
<evidence type="ECO:0000313" key="2">
    <source>
        <dbReference type="Proteomes" id="UP000299102"/>
    </source>
</evidence>
<proteinExistence type="predicted"/>
<dbReference type="AlphaFoldDB" id="A0A4C1ZEJ6"/>
<keyword evidence="2" id="KW-1185">Reference proteome</keyword>
<reference evidence="1 2" key="1">
    <citation type="journal article" date="2019" name="Commun. Biol.">
        <title>The bagworm genome reveals a unique fibroin gene that provides high tensile strength.</title>
        <authorList>
            <person name="Kono N."/>
            <person name="Nakamura H."/>
            <person name="Ohtoshi R."/>
            <person name="Tomita M."/>
            <person name="Numata K."/>
            <person name="Arakawa K."/>
        </authorList>
    </citation>
    <scope>NUCLEOTIDE SEQUENCE [LARGE SCALE GENOMIC DNA]</scope>
</reference>
<accession>A0A4C1ZEJ6</accession>